<keyword evidence="2 6" id="KW-0699">rRNA-binding</keyword>
<dbReference type="GO" id="GO:0005840">
    <property type="term" value="C:ribosome"/>
    <property type="evidence" value="ECO:0007669"/>
    <property type="project" value="UniProtKB-KW"/>
</dbReference>
<evidence type="ECO:0000256" key="8">
    <source>
        <dbReference type="SAM" id="MobiDB-lite"/>
    </source>
</evidence>
<reference evidence="11 12" key="1">
    <citation type="submission" date="2018-12" db="EMBL/GenBank/DDBJ databases">
        <authorList>
            <person name="Lunina O.N."/>
            <person name="Grouzdev D.S."/>
            <person name="Gorlenko V.M."/>
            <person name="Savvichev A.S."/>
        </authorList>
    </citation>
    <scope>NUCLEOTIDE SEQUENCE [LARGE SCALE GENOMIC DNA]</scope>
    <source>
        <strain evidence="11 12">BrKhr-17</strain>
    </source>
</reference>
<dbReference type="EMBL" id="WUBZ01000005">
    <property type="protein sequence ID" value="MWV53943.1"/>
    <property type="molecule type" value="Genomic_DNA"/>
</dbReference>
<name>A0A432AWC6_CHLPH</name>
<feature type="region of interest" description="Disordered" evidence="8">
    <location>
        <begin position="73"/>
        <end position="96"/>
    </location>
</feature>
<dbReference type="GO" id="GO:0019843">
    <property type="term" value="F:rRNA binding"/>
    <property type="evidence" value="ECO:0007669"/>
    <property type="project" value="UniProtKB-UniRule"/>
</dbReference>
<dbReference type="OMA" id="HRQQMTQ"/>
<dbReference type="InterPro" id="IPR028909">
    <property type="entry name" value="bL21-like"/>
</dbReference>
<dbReference type="PROSITE" id="PS01169">
    <property type="entry name" value="RIBOSOMAL_L21"/>
    <property type="match status" value="1"/>
</dbReference>
<evidence type="ECO:0000256" key="7">
    <source>
        <dbReference type="RuleBase" id="RU000562"/>
    </source>
</evidence>
<dbReference type="EMBL" id="VMRG01000001">
    <property type="protein sequence ID" value="KAA6232963.1"/>
    <property type="molecule type" value="Genomic_DNA"/>
</dbReference>
<gene>
    <name evidence="6 11" type="primary">rplU</name>
    <name evidence="11" type="ORF">EKD02_03955</name>
    <name evidence="9" type="ORF">FP507_07825</name>
    <name evidence="10" type="ORF">GJ685_02550</name>
</gene>
<dbReference type="HAMAP" id="MF_01363">
    <property type="entry name" value="Ribosomal_bL21"/>
    <property type="match status" value="1"/>
</dbReference>
<dbReference type="SUPFAM" id="SSF141091">
    <property type="entry name" value="L21p-like"/>
    <property type="match status" value="1"/>
</dbReference>
<accession>A0A432AWC6</accession>
<proteinExistence type="inferred from homology"/>
<dbReference type="EMBL" id="RXYK01000004">
    <property type="protein sequence ID" value="RTY38836.1"/>
    <property type="molecule type" value="Genomic_DNA"/>
</dbReference>
<dbReference type="InterPro" id="IPR018258">
    <property type="entry name" value="Ribosomal_bL21_CS"/>
</dbReference>
<protein>
    <recommendedName>
        <fullName evidence="6">Large ribosomal subunit protein bL21</fullName>
    </recommendedName>
</protein>
<keyword evidence="4 6" id="KW-0689">Ribosomal protein</keyword>
<dbReference type="Pfam" id="PF00829">
    <property type="entry name" value="Ribosomal_L21p"/>
    <property type="match status" value="1"/>
</dbReference>
<dbReference type="InterPro" id="IPR001787">
    <property type="entry name" value="Ribosomal_bL21"/>
</dbReference>
<evidence type="ECO:0000256" key="3">
    <source>
        <dbReference type="ARBA" id="ARBA00022884"/>
    </source>
</evidence>
<dbReference type="Proteomes" id="UP000489351">
    <property type="component" value="Unassembled WGS sequence"/>
</dbReference>
<comment type="subunit">
    <text evidence="6">Part of the 50S ribosomal subunit. Contacts protein L20.</text>
</comment>
<dbReference type="AlphaFoldDB" id="A0A432AWC6"/>
<keyword evidence="3 6" id="KW-0694">RNA-binding</keyword>
<dbReference type="GO" id="GO:1990904">
    <property type="term" value="C:ribonucleoprotein complex"/>
    <property type="evidence" value="ECO:0007669"/>
    <property type="project" value="UniProtKB-KW"/>
</dbReference>
<evidence type="ECO:0000256" key="2">
    <source>
        <dbReference type="ARBA" id="ARBA00022730"/>
    </source>
</evidence>
<dbReference type="Proteomes" id="UP000327458">
    <property type="component" value="Unassembled WGS sequence"/>
</dbReference>
<dbReference type="SMR" id="A0A432AWC6"/>
<comment type="similarity">
    <text evidence="1 6 7">Belongs to the bacterial ribosomal protein bL21 family.</text>
</comment>
<evidence type="ECO:0000313" key="13">
    <source>
        <dbReference type="Proteomes" id="UP000327458"/>
    </source>
</evidence>
<keyword evidence="14" id="KW-1185">Reference proteome</keyword>
<dbReference type="PANTHER" id="PTHR21349">
    <property type="entry name" value="50S RIBOSOMAL PROTEIN L21"/>
    <property type="match status" value="1"/>
</dbReference>
<dbReference type="Proteomes" id="UP000279908">
    <property type="component" value="Unassembled WGS sequence"/>
</dbReference>
<feature type="compositionally biased region" description="Basic residues" evidence="8">
    <location>
        <begin position="73"/>
        <end position="84"/>
    </location>
</feature>
<keyword evidence="5 6" id="KW-0687">Ribonucleoprotein</keyword>
<reference evidence="9 13" key="2">
    <citation type="submission" date="2019-07" db="EMBL/GenBank/DDBJ databases">
        <title>Draft genome Sequence of Chlorobium phaeovibrioides sp. strain PhvTcv-s14, from the Phylum Chlorobi.</title>
        <authorList>
            <person name="Babenko V."/>
            <person name="Boldyreva D."/>
            <person name="Kanygina A."/>
            <person name="Selezneva O."/>
            <person name="Akopiyan T."/>
            <person name="Lunina O."/>
        </authorList>
    </citation>
    <scope>NUCLEOTIDE SEQUENCE [LARGE SCALE GENOMIC DNA]</scope>
    <source>
        <strain evidence="9 13">GrTcv12</strain>
    </source>
</reference>
<evidence type="ECO:0000313" key="10">
    <source>
        <dbReference type="EMBL" id="MWV53943.1"/>
    </source>
</evidence>
<dbReference type="GO" id="GO:0003735">
    <property type="term" value="F:structural constituent of ribosome"/>
    <property type="evidence" value="ECO:0007669"/>
    <property type="project" value="InterPro"/>
</dbReference>
<reference evidence="10 14" key="3">
    <citation type="submission" date="2019-11" db="EMBL/GenBank/DDBJ databases">
        <title>Green- and brown-colored morphotypes of Chlorobia in the stratified aquatic ecosystems of Kandalaksha Gulf (White Sea): A model for study of the accessory genome evolution.</title>
        <authorList>
            <person name="Grouzdev D.S."/>
        </authorList>
    </citation>
    <scope>NUCLEOTIDE SEQUENCE [LARGE SCALE GENOMIC DNA]</scope>
    <source>
        <strain evidence="10 14">ZM</strain>
    </source>
</reference>
<evidence type="ECO:0000313" key="11">
    <source>
        <dbReference type="EMBL" id="RTY38836.1"/>
    </source>
</evidence>
<dbReference type="RefSeq" id="WP_011890564.1">
    <property type="nucleotide sequence ID" value="NZ_CP041698.1"/>
</dbReference>
<dbReference type="GO" id="GO:0005737">
    <property type="term" value="C:cytoplasm"/>
    <property type="evidence" value="ECO:0007669"/>
    <property type="project" value="UniProtKB-ARBA"/>
</dbReference>
<dbReference type="NCBIfam" id="TIGR00061">
    <property type="entry name" value="L21"/>
    <property type="match status" value="1"/>
</dbReference>
<sequence>MQALIKISDKQYLVQKGDTLFVPRQKTDIGGTMEIASMARIDGANTVLNPAETVTAKVLGHVKDDKVVVFKKKRRKRYQSRNGHRQQMTQIEVVSL</sequence>
<evidence type="ECO:0000256" key="6">
    <source>
        <dbReference type="HAMAP-Rule" id="MF_01363"/>
    </source>
</evidence>
<organism evidence="11 12">
    <name type="scientific">Chlorobium phaeovibrioides</name>
    <dbReference type="NCBI Taxonomy" id="1094"/>
    <lineage>
        <taxon>Bacteria</taxon>
        <taxon>Pseudomonadati</taxon>
        <taxon>Chlorobiota</taxon>
        <taxon>Chlorobiia</taxon>
        <taxon>Chlorobiales</taxon>
        <taxon>Chlorobiaceae</taxon>
        <taxon>Chlorobium/Pelodictyon group</taxon>
        <taxon>Chlorobium</taxon>
    </lineage>
</organism>
<evidence type="ECO:0000256" key="4">
    <source>
        <dbReference type="ARBA" id="ARBA00022980"/>
    </source>
</evidence>
<evidence type="ECO:0000256" key="1">
    <source>
        <dbReference type="ARBA" id="ARBA00008563"/>
    </source>
</evidence>
<evidence type="ECO:0000313" key="9">
    <source>
        <dbReference type="EMBL" id="KAA6232963.1"/>
    </source>
</evidence>
<feature type="compositionally biased region" description="Polar residues" evidence="8">
    <location>
        <begin position="85"/>
        <end position="96"/>
    </location>
</feature>
<dbReference type="GO" id="GO:0006412">
    <property type="term" value="P:translation"/>
    <property type="evidence" value="ECO:0007669"/>
    <property type="project" value="UniProtKB-UniRule"/>
</dbReference>
<evidence type="ECO:0000313" key="12">
    <source>
        <dbReference type="Proteomes" id="UP000279908"/>
    </source>
</evidence>
<comment type="function">
    <text evidence="6 7">This protein binds to 23S rRNA in the presence of protein L20.</text>
</comment>
<dbReference type="InterPro" id="IPR036164">
    <property type="entry name" value="bL21-like_sf"/>
</dbReference>
<dbReference type="PANTHER" id="PTHR21349:SF0">
    <property type="entry name" value="LARGE RIBOSOMAL SUBUNIT PROTEIN BL21M"/>
    <property type="match status" value="1"/>
</dbReference>
<comment type="caution">
    <text evidence="11">The sequence shown here is derived from an EMBL/GenBank/DDBJ whole genome shotgun (WGS) entry which is preliminary data.</text>
</comment>
<evidence type="ECO:0000256" key="5">
    <source>
        <dbReference type="ARBA" id="ARBA00023274"/>
    </source>
</evidence>
<evidence type="ECO:0000313" key="14">
    <source>
        <dbReference type="Proteomes" id="UP000489351"/>
    </source>
</evidence>